<dbReference type="RefSeq" id="WP_204054769.1">
    <property type="nucleotide sequence ID" value="NZ_JBHSVA010000001.1"/>
</dbReference>
<dbReference type="PANTHER" id="PTHR33406">
    <property type="entry name" value="MEMBRANE PROTEIN MJ1562-RELATED"/>
    <property type="match status" value="1"/>
</dbReference>
<feature type="transmembrane region" description="Helical" evidence="7">
    <location>
        <begin position="631"/>
        <end position="656"/>
    </location>
</feature>
<evidence type="ECO:0000313" key="10">
    <source>
        <dbReference type="Proteomes" id="UP000627984"/>
    </source>
</evidence>
<feature type="transmembrane region" description="Helical" evidence="7">
    <location>
        <begin position="227"/>
        <end position="250"/>
    </location>
</feature>
<feature type="transmembrane region" description="Helical" evidence="7">
    <location>
        <begin position="303"/>
        <end position="324"/>
    </location>
</feature>
<evidence type="ECO:0000256" key="1">
    <source>
        <dbReference type="ARBA" id="ARBA00004651"/>
    </source>
</evidence>
<keyword evidence="4 7" id="KW-0812">Transmembrane</keyword>
<reference evidence="9" key="1">
    <citation type="journal article" date="2014" name="Int. J. Syst. Evol. Microbiol.">
        <title>Complete genome sequence of Corynebacterium casei LMG S-19264T (=DSM 44701T), isolated from a smear-ripened cheese.</title>
        <authorList>
            <consortium name="US DOE Joint Genome Institute (JGI-PGF)"/>
            <person name="Walter F."/>
            <person name="Albersmeier A."/>
            <person name="Kalinowski J."/>
            <person name="Ruckert C."/>
        </authorList>
    </citation>
    <scope>NUCLEOTIDE SEQUENCE</scope>
    <source>
        <strain evidence="9">JCM 3093</strain>
    </source>
</reference>
<dbReference type="Gene3D" id="1.20.1640.10">
    <property type="entry name" value="Multidrug efflux transporter AcrB transmembrane domain"/>
    <property type="match status" value="2"/>
</dbReference>
<evidence type="ECO:0000256" key="6">
    <source>
        <dbReference type="ARBA" id="ARBA00023136"/>
    </source>
</evidence>
<dbReference type="Proteomes" id="UP000627984">
    <property type="component" value="Unassembled WGS sequence"/>
</dbReference>
<feature type="transmembrane region" description="Helical" evidence="7">
    <location>
        <begin position="677"/>
        <end position="698"/>
    </location>
</feature>
<evidence type="ECO:0000313" key="9">
    <source>
        <dbReference type="EMBL" id="GGK99584.1"/>
    </source>
</evidence>
<dbReference type="AlphaFoldDB" id="A0AA37BNT3"/>
<protein>
    <recommendedName>
        <fullName evidence="8">Membrane transport protein MMPL domain-containing protein</fullName>
    </recommendedName>
</protein>
<feature type="domain" description="Membrane transport protein MMPL" evidence="8">
    <location>
        <begin position="432"/>
        <end position="741"/>
    </location>
</feature>
<feature type="transmembrane region" description="Helical" evidence="7">
    <location>
        <begin position="262"/>
        <end position="282"/>
    </location>
</feature>
<evidence type="ECO:0000256" key="4">
    <source>
        <dbReference type="ARBA" id="ARBA00022692"/>
    </source>
</evidence>
<evidence type="ECO:0000259" key="8">
    <source>
        <dbReference type="Pfam" id="PF03176"/>
    </source>
</evidence>
<feature type="transmembrane region" description="Helical" evidence="7">
    <location>
        <begin position="572"/>
        <end position="591"/>
    </location>
</feature>
<feature type="transmembrane region" description="Helical" evidence="7">
    <location>
        <begin position="402"/>
        <end position="422"/>
    </location>
</feature>
<dbReference type="InterPro" id="IPR004869">
    <property type="entry name" value="MMPL_dom"/>
</dbReference>
<feature type="transmembrane region" description="Helical" evidence="7">
    <location>
        <begin position="200"/>
        <end position="220"/>
    </location>
</feature>
<proteinExistence type="inferred from homology"/>
<evidence type="ECO:0000256" key="5">
    <source>
        <dbReference type="ARBA" id="ARBA00022989"/>
    </source>
</evidence>
<accession>A0AA37BNT3</accession>
<reference evidence="9" key="2">
    <citation type="submission" date="2022-09" db="EMBL/GenBank/DDBJ databases">
        <authorList>
            <person name="Sun Q."/>
            <person name="Ohkuma M."/>
        </authorList>
    </citation>
    <scope>NUCLEOTIDE SEQUENCE</scope>
    <source>
        <strain evidence="9">JCM 3093</strain>
    </source>
</reference>
<comment type="similarity">
    <text evidence="2">Belongs to the resistance-nodulation-cell division (RND) (TC 2.A.6) family. MmpL subfamily.</text>
</comment>
<feature type="transmembrane region" description="Helical" evidence="7">
    <location>
        <begin position="31"/>
        <end position="49"/>
    </location>
</feature>
<evidence type="ECO:0000256" key="7">
    <source>
        <dbReference type="SAM" id="Phobius"/>
    </source>
</evidence>
<dbReference type="PANTHER" id="PTHR33406:SF6">
    <property type="entry name" value="MEMBRANE PROTEIN YDGH-RELATED"/>
    <property type="match status" value="1"/>
</dbReference>
<dbReference type="GO" id="GO:0005886">
    <property type="term" value="C:plasma membrane"/>
    <property type="evidence" value="ECO:0007669"/>
    <property type="project" value="UniProtKB-SubCell"/>
</dbReference>
<dbReference type="Pfam" id="PF03176">
    <property type="entry name" value="MMPL"/>
    <property type="match status" value="2"/>
</dbReference>
<feature type="transmembrane region" description="Helical" evidence="7">
    <location>
        <begin position="598"/>
        <end position="619"/>
    </location>
</feature>
<organism evidence="9 10">
    <name type="scientific">Planomonospora parontospora</name>
    <dbReference type="NCBI Taxonomy" id="58119"/>
    <lineage>
        <taxon>Bacteria</taxon>
        <taxon>Bacillati</taxon>
        <taxon>Actinomycetota</taxon>
        <taxon>Actinomycetes</taxon>
        <taxon>Streptosporangiales</taxon>
        <taxon>Streptosporangiaceae</taxon>
        <taxon>Planomonospora</taxon>
    </lineage>
</organism>
<feature type="transmembrane region" description="Helical" evidence="7">
    <location>
        <begin position="336"/>
        <end position="363"/>
    </location>
</feature>
<name>A0AA37BNT3_9ACTN</name>
<evidence type="ECO:0000256" key="2">
    <source>
        <dbReference type="ARBA" id="ARBA00010157"/>
    </source>
</evidence>
<keyword evidence="5 7" id="KW-1133">Transmembrane helix</keyword>
<feature type="domain" description="Membrane transport protein MMPL" evidence="8">
    <location>
        <begin position="130"/>
        <end position="365"/>
    </location>
</feature>
<keyword evidence="6 7" id="KW-0472">Membrane</keyword>
<sequence>MSRSGPDRQRLGAKLGTRPLAERYACAIVRFRHLVVTLWVAVAAVSWFLPEFSQERSGGIEGLVPRDTPAVAAERRALELFGFPLLGRTVIVQHDPAGLSPYAQAESVALAMGLIRGQYADSGPLLGALPLTNSLGLVSSGERGTAVLTYMLMPPTTGFTHQMLATEHFAERHLGPEDAYVGVTGSVPARVQQQRIVEEYLPLVEIATITAIALIVCVNFRSIAAPLLTLLVAGLAFAVTIRLAATVAGLLGVPIPAELEPLLVALQLGIVTDYVIFFLSGLRVRLADGASRLEAARDSTVRFGRIVMVAGITVAAGTAALLVTRSQLFRAFGPGMALAVLVGLAVAVTLVPALMAIAGRWLLWPSLPGRPVVLPGPGDVRPVTRRRFVHVMRVMTCTRPAAAVLFTCALGLVLAALPLGGIRLGLDFVGSLPADDPVRKAASAAQQAFAPGVLSPTVVLLEGENIADRREEMAALGALLRKEPGVAGVIGPGERPSLADVGILVAEQRHAARYLVILDDEPLGAAAIETVNRLQNRLPGMLLRAGLPEAVVSMSGDTAIASHVVEETTSDLARVAVAAILVNLLMLIVFLRALVAPLYLLTCSVLSLAASLGLTVLLFQSVLEYAGLTFYVPFAAGVLLVALGSDYNIFGIGRVWEEARRYSLRDAIIVAVPESTRAITAAGVALAVSFGLLAIVPLRPFRELAFTMAMGILLDVIVVRSLMLPTLLTLVGRGSGWPGPAFRRRASALNHY</sequence>
<evidence type="ECO:0000256" key="3">
    <source>
        <dbReference type="ARBA" id="ARBA00022475"/>
    </source>
</evidence>
<comment type="caution">
    <text evidence="9">The sequence shown here is derived from an EMBL/GenBank/DDBJ whole genome shotgun (WGS) entry which is preliminary data.</text>
</comment>
<dbReference type="InterPro" id="IPR050545">
    <property type="entry name" value="Mycobact_MmpL"/>
</dbReference>
<gene>
    <name evidence="9" type="ORF">GCM10010126_68970</name>
</gene>
<dbReference type="EMBL" id="BMQD01000049">
    <property type="protein sequence ID" value="GGK99584.1"/>
    <property type="molecule type" value="Genomic_DNA"/>
</dbReference>
<keyword evidence="3" id="KW-1003">Cell membrane</keyword>
<dbReference type="SUPFAM" id="SSF82866">
    <property type="entry name" value="Multidrug efflux transporter AcrB transmembrane domain"/>
    <property type="match status" value="2"/>
</dbReference>
<comment type="subcellular location">
    <subcellularLocation>
        <location evidence="1">Cell membrane</location>
        <topology evidence="1">Multi-pass membrane protein</topology>
    </subcellularLocation>
</comment>